<dbReference type="Pfam" id="PF04183">
    <property type="entry name" value="IucA_IucC"/>
    <property type="match status" value="1"/>
</dbReference>
<name>A0A2K9LK05_9GAMM</name>
<dbReference type="InterPro" id="IPR007310">
    <property type="entry name" value="Aerobactin_biosyn_IucA/IucC_N"/>
</dbReference>
<dbReference type="Pfam" id="PF06276">
    <property type="entry name" value="FhuF"/>
    <property type="match status" value="1"/>
</dbReference>
<evidence type="ECO:0000259" key="2">
    <source>
        <dbReference type="Pfam" id="PF04183"/>
    </source>
</evidence>
<dbReference type="Gene3D" id="6.10.250.3370">
    <property type="match status" value="1"/>
</dbReference>
<dbReference type="GO" id="GO:0019290">
    <property type="term" value="P:siderophore biosynthetic process"/>
    <property type="evidence" value="ECO:0007669"/>
    <property type="project" value="InterPro"/>
</dbReference>
<dbReference type="InterPro" id="IPR037455">
    <property type="entry name" value="LucA/IucC-like"/>
</dbReference>
<proteinExistence type="predicted"/>
<feature type="domain" description="Aerobactin siderophore biosynthesis IucA/IucC N-terminal" evidence="2">
    <location>
        <begin position="137"/>
        <end position="379"/>
    </location>
</feature>
<evidence type="ECO:0000313" key="4">
    <source>
        <dbReference type="EMBL" id="AUM12501.1"/>
    </source>
</evidence>
<dbReference type="OrthoDB" id="495728at2"/>
<evidence type="ECO:0000313" key="5">
    <source>
        <dbReference type="Proteomes" id="UP000235116"/>
    </source>
</evidence>
<feature type="domain" description="Aerobactin siderophore biosynthesis IucA/IucC-like C-terminal" evidence="3">
    <location>
        <begin position="401"/>
        <end position="557"/>
    </location>
</feature>
<keyword evidence="5" id="KW-1185">Reference proteome</keyword>
<dbReference type="AlphaFoldDB" id="A0A2K9LK05"/>
<protein>
    <recommendedName>
        <fullName evidence="6">IucA/IucC family protein</fullName>
    </recommendedName>
</protein>
<evidence type="ECO:0000259" key="3">
    <source>
        <dbReference type="Pfam" id="PF06276"/>
    </source>
</evidence>
<sequence>MSIMSDGELWDRLNRELVAKVIGELQYEQCFQINKEGAGWVLKLTSGVRYTFTGWETLWGQVRVDVDSLQRSADLAVSAAQFFLDAQSELELDDIVLANLLEECAQTLQGDIQSWHIKQGVSAAELASMDIDRMQPYLNGHPKAVLNKGRLGWGDAELEQFAPEYASPLQLRWIAVKKRHCRVGSSHALEMSAVVRSAMSDDEYTALLQQLVRVSGLIEPWVLLPVHPWQWQHKIRKHFYDWIAGGDLVDLGVAGHRFLPLQSIRTLANIDEPEAFNVKLPVTILNTSCYRGIPGKYIEIGGRLSNWLHERCQMDALLYDRGTEVLKEPVGVSCSHPHYVHIDKAPYRFNEMLGVVWRESVQSKLRSDEQAMLVAGLLQQDNQGDCVVGHLIVRSGLTAQSWMRAFFDAVVVPLYHLMCKYGVGLVAHGQNLTLILADGVPRRLAIKDLQGDLRLVDQDFAELESLDADIKSVLTRLPPHYLIHDLQTGHFVTVLRYLSALLHEQELLTETEFYSVLAEVIRDYQSGCPQLQERFDMFDLLAPKMKRVCINRVRFLEGYGDRHERPLPILGTDLENPLLVTHFECNRRLPDESAAR</sequence>
<dbReference type="Gene3D" id="1.10.510.40">
    <property type="match status" value="1"/>
</dbReference>
<dbReference type="RefSeq" id="WP_101893868.1">
    <property type="nucleotide sequence ID" value="NZ_CP022684.1"/>
</dbReference>
<accession>A0A2K9LK05</accession>
<evidence type="ECO:0008006" key="6">
    <source>
        <dbReference type="Google" id="ProtNLM"/>
    </source>
</evidence>
<gene>
    <name evidence="4" type="ORF">Kalk_08730</name>
</gene>
<dbReference type="EMBL" id="CP022684">
    <property type="protein sequence ID" value="AUM12501.1"/>
    <property type="molecule type" value="Genomic_DNA"/>
</dbReference>
<dbReference type="GO" id="GO:0016881">
    <property type="term" value="F:acid-amino acid ligase activity"/>
    <property type="evidence" value="ECO:0007669"/>
    <property type="project" value="UniProtKB-ARBA"/>
</dbReference>
<reference evidence="5" key="1">
    <citation type="submission" date="2017-08" db="EMBL/GenBank/DDBJ databases">
        <title>Direct submision.</title>
        <authorList>
            <person name="Kim S.-J."/>
            <person name="Rhee S.-K."/>
        </authorList>
    </citation>
    <scope>NUCLEOTIDE SEQUENCE [LARGE SCALE GENOMIC DNA]</scope>
    <source>
        <strain evidence="5">GI5</strain>
    </source>
</reference>
<dbReference type="Gene3D" id="3.30.310.280">
    <property type="match status" value="1"/>
</dbReference>
<comment type="pathway">
    <text evidence="1">Siderophore biosynthesis.</text>
</comment>
<dbReference type="PANTHER" id="PTHR34384">
    <property type="entry name" value="L-2,3-DIAMINOPROPANOATE--CITRATE LIGASE"/>
    <property type="match status" value="1"/>
</dbReference>
<evidence type="ECO:0000256" key="1">
    <source>
        <dbReference type="ARBA" id="ARBA00004924"/>
    </source>
</evidence>
<dbReference type="PANTHER" id="PTHR34384:SF6">
    <property type="entry name" value="STAPHYLOFERRIN B SYNTHASE"/>
    <property type="match status" value="1"/>
</dbReference>
<dbReference type="InterPro" id="IPR022770">
    <property type="entry name" value="IucA/IucC-like_C"/>
</dbReference>
<dbReference type="KEGG" id="kak:Kalk_08730"/>
<dbReference type="Proteomes" id="UP000235116">
    <property type="component" value="Chromosome"/>
</dbReference>
<organism evidence="4 5">
    <name type="scientific">Ketobacter alkanivorans</name>
    <dbReference type="NCBI Taxonomy" id="1917421"/>
    <lineage>
        <taxon>Bacteria</taxon>
        <taxon>Pseudomonadati</taxon>
        <taxon>Pseudomonadota</taxon>
        <taxon>Gammaproteobacteria</taxon>
        <taxon>Pseudomonadales</taxon>
        <taxon>Ketobacteraceae</taxon>
        <taxon>Ketobacter</taxon>
    </lineage>
</organism>